<evidence type="ECO:0000313" key="4">
    <source>
        <dbReference type="EMBL" id="TCL70967.1"/>
    </source>
</evidence>
<dbReference type="InterPro" id="IPR006047">
    <property type="entry name" value="GH13_cat_dom"/>
</dbReference>
<keyword evidence="2 4" id="KW-0326">Glycosidase</keyword>
<dbReference type="CDD" id="cd11338">
    <property type="entry name" value="AmyAc_CMD"/>
    <property type="match status" value="1"/>
</dbReference>
<accession>A0A4V2QF86</accession>
<dbReference type="InterPro" id="IPR045857">
    <property type="entry name" value="O16G_dom_2"/>
</dbReference>
<dbReference type="SUPFAM" id="SSF51445">
    <property type="entry name" value="(Trans)glycosidases"/>
    <property type="match status" value="1"/>
</dbReference>
<evidence type="ECO:0000256" key="1">
    <source>
        <dbReference type="ARBA" id="ARBA00022801"/>
    </source>
</evidence>
<dbReference type="Gene3D" id="3.90.400.10">
    <property type="entry name" value="Oligo-1,6-glucosidase, Domain 2"/>
    <property type="match status" value="1"/>
</dbReference>
<dbReference type="EMBL" id="SLUN01000008">
    <property type="protein sequence ID" value="TCL70967.1"/>
    <property type="molecule type" value="Genomic_DNA"/>
</dbReference>
<dbReference type="RefSeq" id="WP_132013931.1">
    <property type="nucleotide sequence ID" value="NZ_SLUN01000008.1"/>
</dbReference>
<keyword evidence="1" id="KW-0378">Hydrolase</keyword>
<dbReference type="SUPFAM" id="SSF51011">
    <property type="entry name" value="Glycosyl hydrolase domain"/>
    <property type="match status" value="1"/>
</dbReference>
<dbReference type="PANTHER" id="PTHR10357">
    <property type="entry name" value="ALPHA-AMYLASE FAMILY MEMBER"/>
    <property type="match status" value="1"/>
</dbReference>
<dbReference type="GO" id="GO:0016798">
    <property type="term" value="F:hydrolase activity, acting on glycosyl bonds"/>
    <property type="evidence" value="ECO:0007669"/>
    <property type="project" value="UniProtKB-KW"/>
</dbReference>
<dbReference type="Gene3D" id="3.20.20.80">
    <property type="entry name" value="Glycosidases"/>
    <property type="match status" value="1"/>
</dbReference>
<dbReference type="Pfam" id="PF00128">
    <property type="entry name" value="Alpha-amylase"/>
    <property type="match status" value="1"/>
</dbReference>
<keyword evidence="5" id="KW-1185">Reference proteome</keyword>
<dbReference type="AlphaFoldDB" id="A0A4V2QF86"/>
<organism evidence="4 5">
    <name type="scientific">Hydrogenispora ethanolica</name>
    <dbReference type="NCBI Taxonomy" id="1082276"/>
    <lineage>
        <taxon>Bacteria</taxon>
        <taxon>Bacillati</taxon>
        <taxon>Bacillota</taxon>
        <taxon>Hydrogenispora</taxon>
    </lineage>
</organism>
<dbReference type="Proteomes" id="UP000295008">
    <property type="component" value="Unassembled WGS sequence"/>
</dbReference>
<gene>
    <name evidence="4" type="ORF">EDC14_1008114</name>
</gene>
<feature type="domain" description="Glycosyl hydrolase family 13 catalytic" evidence="3">
    <location>
        <begin position="31"/>
        <end position="387"/>
    </location>
</feature>
<evidence type="ECO:0000256" key="2">
    <source>
        <dbReference type="ARBA" id="ARBA00023295"/>
    </source>
</evidence>
<proteinExistence type="predicted"/>
<dbReference type="SMART" id="SM00642">
    <property type="entry name" value="Aamy"/>
    <property type="match status" value="1"/>
</dbReference>
<dbReference type="PANTHER" id="PTHR10357:SF210">
    <property type="entry name" value="MALTODEXTRIN GLUCOSIDASE"/>
    <property type="match status" value="1"/>
</dbReference>
<name>A0A4V2QF86_HYDET</name>
<sequence length="474" mass="54832">MGQPEYRMQEEFHDSVPMLPPSWAAGAVFYQIFPDRFCNGDHHNDPAGSVSWDEQPSRTNFFGGDLKGIIAQIPYLKDLGVTALYLNPIFDAPSNHKYDTRDYLKIAPEFGDIQVFKELIFKLHQAGIRIIIDGVFNHTGDSFWAFQDIMSRGEESRFKDWYHCNHFPITQDPKPNYECWWGFGSLPKLNHDNPEVVRYLLKVVAFWTSLGIDGWRLDVPNEVKMDFWRIFRRLVKSLNPQAYIVGEIWDDPFGWLRGDSCDAVMNYRWREAVIKYFAQSQISADQFRLDLMNNRNNLPWEYVISAYNLLGSHDTPRFLTLCGEDRRKMLAALAFQFTYPGVPAIYYGDEVGLTGEADPDCRKTMLWTPERQDQTLLEATKRLTTIRNQHPSLQTGGYHDLHLGDGIFGFVRSGKNEQILACFNMNNDCRCLEVPAEWNRGWEPIYAIGCSLSGLNYPEMPPNGVRIFKRSQSR</sequence>
<dbReference type="InterPro" id="IPR017853">
    <property type="entry name" value="GH"/>
</dbReference>
<evidence type="ECO:0000259" key="3">
    <source>
        <dbReference type="SMART" id="SM00642"/>
    </source>
</evidence>
<reference evidence="4 5" key="1">
    <citation type="submission" date="2019-03" db="EMBL/GenBank/DDBJ databases">
        <title>Genomic Encyclopedia of Type Strains, Phase IV (KMG-IV): sequencing the most valuable type-strain genomes for metagenomic binning, comparative biology and taxonomic classification.</title>
        <authorList>
            <person name="Goeker M."/>
        </authorList>
    </citation>
    <scope>NUCLEOTIDE SEQUENCE [LARGE SCALE GENOMIC DNA]</scope>
    <source>
        <strain evidence="4 5">LX-B</strain>
    </source>
</reference>
<comment type="caution">
    <text evidence="4">The sequence shown here is derived from an EMBL/GenBank/DDBJ whole genome shotgun (WGS) entry which is preliminary data.</text>
</comment>
<dbReference type="GO" id="GO:0005975">
    <property type="term" value="P:carbohydrate metabolic process"/>
    <property type="evidence" value="ECO:0007669"/>
    <property type="project" value="InterPro"/>
</dbReference>
<protein>
    <submittedName>
        <fullName evidence="4">Glycosidase</fullName>
    </submittedName>
</protein>
<dbReference type="OrthoDB" id="9805159at2"/>
<evidence type="ECO:0000313" key="5">
    <source>
        <dbReference type="Proteomes" id="UP000295008"/>
    </source>
</evidence>